<evidence type="ECO:0000259" key="2">
    <source>
        <dbReference type="Pfam" id="PF23571"/>
    </source>
</evidence>
<name>A0A9Q0YP51_HOLLE</name>
<dbReference type="EMBL" id="JAIZAY010000019">
    <property type="protein sequence ID" value="KAJ8024134.1"/>
    <property type="molecule type" value="Genomic_DNA"/>
</dbReference>
<keyword evidence="1" id="KW-0812">Transmembrane</keyword>
<dbReference type="InterPro" id="IPR004993">
    <property type="entry name" value="GH3"/>
</dbReference>
<evidence type="ECO:0000313" key="5">
    <source>
        <dbReference type="Proteomes" id="UP001152320"/>
    </source>
</evidence>
<dbReference type="GO" id="GO:0016881">
    <property type="term" value="F:acid-amino acid ligase activity"/>
    <property type="evidence" value="ECO:0007669"/>
    <property type="project" value="TreeGrafter"/>
</dbReference>
<comment type="caution">
    <text evidence="4">The sequence shown here is derived from an EMBL/GenBank/DDBJ whole genome shotgun (WGS) entry which is preliminary data.</text>
</comment>
<proteinExistence type="predicted"/>
<feature type="transmembrane region" description="Helical" evidence="1">
    <location>
        <begin position="66"/>
        <end position="85"/>
    </location>
</feature>
<dbReference type="GO" id="GO:0005737">
    <property type="term" value="C:cytoplasm"/>
    <property type="evidence" value="ECO:0007669"/>
    <property type="project" value="TreeGrafter"/>
</dbReference>
<dbReference type="PANTHER" id="PTHR31901">
    <property type="entry name" value="GH3 DOMAIN-CONTAINING PROTEIN"/>
    <property type="match status" value="1"/>
</dbReference>
<feature type="transmembrane region" description="Helical" evidence="1">
    <location>
        <begin position="36"/>
        <end position="59"/>
    </location>
</feature>
<dbReference type="AlphaFoldDB" id="A0A9Q0YP51"/>
<gene>
    <name evidence="4" type="ORF">HOLleu_36775</name>
</gene>
<keyword evidence="1" id="KW-1133">Transmembrane helix</keyword>
<keyword evidence="1" id="KW-0472">Membrane</keyword>
<sequence length="648" mass="73762">MEYLLSSAGCFSISAVLSYAAVNTILHVTSLWLRIASSLAVGFLIVLTCLVGIAFLFISTQPVSRYFSVPVALFHFILEYGAVWFCRRAKNNLEDACKRPREIQEELLGEILRKNKETVYFRDFGLTEVKNMQDLKEMHPLTDYDHYVKYVDRIAKGERNIMLAGLPDRLVITSGTTGKGKRFPVKLVNSPANFLLYGIASESFPHWQPMRPKLFFYCLPTMTKSEGGIDVAPVGYIPPKWMNLMVTFTTPKIGLSINTLREAIYVHLLFGMRDKDVGYIMAVFTTAILEAMQLLEKQWTMILQDLSRGSIDLSVNLPSDVRESLTMSLKGGCPERAAELEEEFQKGFDGIMKRIWPNVAFIAASDILNIRDTLQKTYCKGIPIFTHTFGGSEGVYGSNFDPFSNNVEFVTLLTGTCVFEFIPEEDMTNKNPKTLFIDQVEKGKNYELVITQDFGLYRYRVGDVIQITGFHFKCPKMKFMYRSGTLLNMCGEKVSSEVVRGAVRYAVLSNYPEVNFLFHTVAESSLIHGMKMEGLSESESQNAHYIFFLEIDCRSGLDMQFIDTTVLAKQTIDDSLYQRHTFYRNFKDTKQINPSSVYLVHPGTFYKLEDYVISNTSASANQFKMPDKLQTRGAFEVLFKNRVVKVRY</sequence>
<dbReference type="Pfam" id="PF23572">
    <property type="entry name" value="GH3_C"/>
    <property type="match status" value="1"/>
</dbReference>
<dbReference type="InterPro" id="IPR055377">
    <property type="entry name" value="GH3_M"/>
</dbReference>
<dbReference type="Proteomes" id="UP001152320">
    <property type="component" value="Chromosome 19"/>
</dbReference>
<accession>A0A9Q0YP51</accession>
<feature type="domain" description="GH3 C-terminal" evidence="3">
    <location>
        <begin position="538"/>
        <end position="627"/>
    </location>
</feature>
<dbReference type="InterPro" id="IPR055378">
    <property type="entry name" value="GH3_C"/>
</dbReference>
<evidence type="ECO:0000256" key="1">
    <source>
        <dbReference type="SAM" id="Phobius"/>
    </source>
</evidence>
<dbReference type="OrthoDB" id="10004661at2759"/>
<protein>
    <submittedName>
        <fullName evidence="4">Indole-3-acetic acid-amido synthetase GH3.17</fullName>
    </submittedName>
</protein>
<evidence type="ECO:0000313" key="4">
    <source>
        <dbReference type="EMBL" id="KAJ8024134.1"/>
    </source>
</evidence>
<organism evidence="4 5">
    <name type="scientific">Holothuria leucospilota</name>
    <name type="common">Black long sea cucumber</name>
    <name type="synonym">Mertensiothuria leucospilota</name>
    <dbReference type="NCBI Taxonomy" id="206669"/>
    <lineage>
        <taxon>Eukaryota</taxon>
        <taxon>Metazoa</taxon>
        <taxon>Echinodermata</taxon>
        <taxon>Eleutherozoa</taxon>
        <taxon>Echinozoa</taxon>
        <taxon>Holothuroidea</taxon>
        <taxon>Aspidochirotacea</taxon>
        <taxon>Aspidochirotida</taxon>
        <taxon>Holothuriidae</taxon>
        <taxon>Holothuria</taxon>
    </lineage>
</organism>
<dbReference type="Pfam" id="PF23571">
    <property type="entry name" value="GH3_M"/>
    <property type="match status" value="1"/>
</dbReference>
<feature type="domain" description="GH3 middle" evidence="2">
    <location>
        <begin position="411"/>
        <end position="482"/>
    </location>
</feature>
<dbReference type="Pfam" id="PF03321">
    <property type="entry name" value="GH3"/>
    <property type="match status" value="1"/>
</dbReference>
<dbReference type="PANTHER" id="PTHR31901:SF9">
    <property type="entry name" value="GH3 DOMAIN-CONTAINING PROTEIN"/>
    <property type="match status" value="1"/>
</dbReference>
<reference evidence="4" key="1">
    <citation type="submission" date="2021-10" db="EMBL/GenBank/DDBJ databases">
        <title>Tropical sea cucumber genome reveals ecological adaptation and Cuvierian tubules defense mechanism.</title>
        <authorList>
            <person name="Chen T."/>
        </authorList>
    </citation>
    <scope>NUCLEOTIDE SEQUENCE</scope>
    <source>
        <strain evidence="4">Nanhai2018</strain>
        <tissue evidence="4">Muscle</tissue>
    </source>
</reference>
<keyword evidence="5" id="KW-1185">Reference proteome</keyword>
<evidence type="ECO:0000259" key="3">
    <source>
        <dbReference type="Pfam" id="PF23572"/>
    </source>
</evidence>